<sequence length="76" mass="8830">MSNPKKKKQLNKYLQLTGVAFQMGITIYLGVYFGKWLDSYFETSNKIYTIILTLLSLFAAIWSVLAQLKKINDKYD</sequence>
<comment type="caution">
    <text evidence="2">The sequence shown here is derived from an EMBL/GenBank/DDBJ whole genome shotgun (WGS) entry which is preliminary data.</text>
</comment>
<dbReference type="RefSeq" id="WP_298285300.1">
    <property type="nucleotide sequence ID" value="NZ_JBHTIC010000006.1"/>
</dbReference>
<protein>
    <submittedName>
        <fullName evidence="2">AtpZ/AtpI family protein</fullName>
    </submittedName>
</protein>
<accession>A0ABW2Z3T1</accession>
<dbReference type="InterPro" id="IPR032820">
    <property type="entry name" value="ATPase_put"/>
</dbReference>
<feature type="transmembrane region" description="Helical" evidence="1">
    <location>
        <begin position="12"/>
        <end position="34"/>
    </location>
</feature>
<evidence type="ECO:0000256" key="1">
    <source>
        <dbReference type="SAM" id="Phobius"/>
    </source>
</evidence>
<keyword evidence="1" id="KW-1133">Transmembrane helix</keyword>
<keyword evidence="3" id="KW-1185">Reference proteome</keyword>
<name>A0ABW2Z3T1_9FLAO</name>
<dbReference type="Proteomes" id="UP001597032">
    <property type="component" value="Unassembled WGS sequence"/>
</dbReference>
<evidence type="ECO:0000313" key="3">
    <source>
        <dbReference type="Proteomes" id="UP001597032"/>
    </source>
</evidence>
<reference evidence="3" key="1">
    <citation type="journal article" date="2019" name="Int. J. Syst. Evol. Microbiol.">
        <title>The Global Catalogue of Microorganisms (GCM) 10K type strain sequencing project: providing services to taxonomists for standard genome sequencing and annotation.</title>
        <authorList>
            <consortium name="The Broad Institute Genomics Platform"/>
            <consortium name="The Broad Institute Genome Sequencing Center for Infectious Disease"/>
            <person name="Wu L."/>
            <person name="Ma J."/>
        </authorList>
    </citation>
    <scope>NUCLEOTIDE SEQUENCE [LARGE SCALE GENOMIC DNA]</scope>
    <source>
        <strain evidence="3">CCUG 60022</strain>
    </source>
</reference>
<gene>
    <name evidence="2" type="ORF">ACFQZW_05305</name>
</gene>
<feature type="transmembrane region" description="Helical" evidence="1">
    <location>
        <begin position="46"/>
        <end position="65"/>
    </location>
</feature>
<keyword evidence="1" id="KW-0472">Membrane</keyword>
<keyword evidence="1" id="KW-0812">Transmembrane</keyword>
<evidence type="ECO:0000313" key="2">
    <source>
        <dbReference type="EMBL" id="MFD0761491.1"/>
    </source>
</evidence>
<dbReference type="EMBL" id="JBHTIC010000006">
    <property type="protein sequence ID" value="MFD0761491.1"/>
    <property type="molecule type" value="Genomic_DNA"/>
</dbReference>
<dbReference type="Pfam" id="PF09527">
    <property type="entry name" value="ATPase_gene1"/>
    <property type="match status" value="1"/>
</dbReference>
<proteinExistence type="predicted"/>
<organism evidence="2 3">
    <name type="scientific">Lutibacter aestuarii</name>
    <dbReference type="NCBI Taxonomy" id="861111"/>
    <lineage>
        <taxon>Bacteria</taxon>
        <taxon>Pseudomonadati</taxon>
        <taxon>Bacteroidota</taxon>
        <taxon>Flavobacteriia</taxon>
        <taxon>Flavobacteriales</taxon>
        <taxon>Flavobacteriaceae</taxon>
        <taxon>Lutibacter</taxon>
    </lineage>
</organism>